<evidence type="ECO:0000259" key="2">
    <source>
        <dbReference type="Pfam" id="PF19573"/>
    </source>
</evidence>
<protein>
    <recommendedName>
        <fullName evidence="2">DUF6089 domain-containing protein</fullName>
    </recommendedName>
</protein>
<comment type="caution">
    <text evidence="3">The sequence shown here is derived from an EMBL/GenBank/DDBJ whole genome shotgun (WGS) entry which is preliminary data.</text>
</comment>
<dbReference type="RefSeq" id="WP_151675418.1">
    <property type="nucleotide sequence ID" value="NZ_BKCG01000013.1"/>
</dbReference>
<name>A0A5J4J5A4_9FLAO</name>
<evidence type="ECO:0000256" key="1">
    <source>
        <dbReference type="SAM" id="SignalP"/>
    </source>
</evidence>
<dbReference type="OrthoDB" id="654178at2"/>
<feature type="chain" id="PRO_5023894138" description="DUF6089 domain-containing protein" evidence="1">
    <location>
        <begin position="20"/>
        <end position="231"/>
    </location>
</feature>
<evidence type="ECO:0000313" key="4">
    <source>
        <dbReference type="Proteomes" id="UP000326509"/>
    </source>
</evidence>
<dbReference type="Pfam" id="PF19573">
    <property type="entry name" value="DUF6089"/>
    <property type="match status" value="1"/>
</dbReference>
<dbReference type="Proteomes" id="UP000326509">
    <property type="component" value="Unassembled WGS sequence"/>
</dbReference>
<reference evidence="3 4" key="1">
    <citation type="submission" date="2019-08" db="EMBL/GenBank/DDBJ databases">
        <title>Draft genome sequence of Ulvibacter marinus type strain NBRC 109484.</title>
        <authorList>
            <person name="Kawano K."/>
            <person name="Ushijima N."/>
            <person name="Kihara M."/>
            <person name="Itoh H."/>
        </authorList>
    </citation>
    <scope>NUCLEOTIDE SEQUENCE [LARGE SCALE GENOMIC DNA]</scope>
    <source>
        <strain evidence="3 4">NBRC 109484</strain>
    </source>
</reference>
<organism evidence="3 4">
    <name type="scientific">Patiriisocius marinus</name>
    <dbReference type="NCBI Taxonomy" id="1397112"/>
    <lineage>
        <taxon>Bacteria</taxon>
        <taxon>Pseudomonadati</taxon>
        <taxon>Bacteroidota</taxon>
        <taxon>Flavobacteriia</taxon>
        <taxon>Flavobacteriales</taxon>
        <taxon>Flavobacteriaceae</taxon>
        <taxon>Patiriisocius</taxon>
    </lineage>
</organism>
<evidence type="ECO:0000313" key="3">
    <source>
        <dbReference type="EMBL" id="GER60991.1"/>
    </source>
</evidence>
<feature type="domain" description="DUF6089" evidence="2">
    <location>
        <begin position="4"/>
        <end position="230"/>
    </location>
</feature>
<accession>A0A5J4J5A4</accession>
<keyword evidence="1" id="KW-0732">Signal</keyword>
<proteinExistence type="predicted"/>
<feature type="signal peptide" evidence="1">
    <location>
        <begin position="1"/>
        <end position="19"/>
    </location>
</feature>
<dbReference type="AlphaFoldDB" id="A0A5J4J5A4"/>
<gene>
    <name evidence="3" type="ORF">ULMA_30990</name>
</gene>
<dbReference type="EMBL" id="BKCG01000013">
    <property type="protein sequence ID" value="GER60991.1"/>
    <property type="molecule type" value="Genomic_DNA"/>
</dbReference>
<dbReference type="InterPro" id="IPR045743">
    <property type="entry name" value="DUF6089"/>
</dbReference>
<sequence length="231" mass="25881">MKYFVTLLIILTSSFIAQSQTYEIGGFVGGANVIGDVGNTAYINPNTLAVGGIFKWNRSERHSFRFSAIVAQIEGDDNESSETRRQQRGYSYENTISELSVGMEYTFWEFNLNSGNPVSAPYLYTGITYFFYDDAFVTNDGITTRYKQSAGAFAIPIVLGYKTTLGTNFMGAIEIGARYAFTDNIDASNPRDNFDSNEYSAFGNTNNNDWYVFTGITFSFTFGRKPCYCNF</sequence>
<keyword evidence="4" id="KW-1185">Reference proteome</keyword>